<keyword evidence="3" id="KW-1185">Reference proteome</keyword>
<keyword evidence="2" id="KW-0378">Hydrolase</keyword>
<keyword evidence="2" id="KW-0540">Nuclease</keyword>
<protein>
    <submittedName>
        <fullName evidence="2">Uma2 family endonuclease</fullName>
    </submittedName>
</protein>
<accession>A0A7G7BIL4</accession>
<sequence length="176" mass="19814">MGWWIFVTRQEPVAVQRVQPRSHCWLAPAGQCGLGDEVTPLTWLVTEPALESVGRVVVYCRVSSGDQKADLLVTTADFDGDRTWFAPDEVRLAVEVVSPESAHRDRTVKLHEYAEAVIPHYWRIEDEDGAPIVHVYELDEPTATYVPVGIFRGSLNRPVPFEINLDLEKLAPPRRG</sequence>
<dbReference type="CDD" id="cd06260">
    <property type="entry name" value="DUF820-like"/>
    <property type="match status" value="1"/>
</dbReference>
<dbReference type="InterPro" id="IPR011335">
    <property type="entry name" value="Restrct_endonuc-II-like"/>
</dbReference>
<dbReference type="Proteomes" id="UP000515307">
    <property type="component" value="Chromosome"/>
</dbReference>
<organism evidence="2 3">
    <name type="scientific">Streptomyces finlayi</name>
    <dbReference type="NCBI Taxonomy" id="67296"/>
    <lineage>
        <taxon>Bacteria</taxon>
        <taxon>Bacillati</taxon>
        <taxon>Actinomycetota</taxon>
        <taxon>Actinomycetes</taxon>
        <taxon>Kitasatosporales</taxon>
        <taxon>Streptomycetaceae</taxon>
        <taxon>Streptomyces</taxon>
    </lineage>
</organism>
<dbReference type="AlphaFoldDB" id="A0A7G7BIL4"/>
<dbReference type="EMBL" id="CP045702">
    <property type="protein sequence ID" value="QNE75179.1"/>
    <property type="molecule type" value="Genomic_DNA"/>
</dbReference>
<dbReference type="InterPro" id="IPR008538">
    <property type="entry name" value="Uma2"/>
</dbReference>
<proteinExistence type="predicted"/>
<feature type="domain" description="Putative restriction endonuclease" evidence="1">
    <location>
        <begin position="63"/>
        <end position="154"/>
    </location>
</feature>
<dbReference type="KEGG" id="sfiy:F0344_11690"/>
<dbReference type="Gene3D" id="3.90.1570.10">
    <property type="entry name" value="tt1808, chain A"/>
    <property type="match status" value="1"/>
</dbReference>
<reference evidence="3" key="1">
    <citation type="submission" date="2019-10" db="EMBL/GenBank/DDBJ databases">
        <title>Antimicrobial potential of Antarctic Bacteria.</title>
        <authorList>
            <person name="Benaud N."/>
            <person name="Edwards R.J."/>
            <person name="Ferrari B.C."/>
        </authorList>
    </citation>
    <scope>NUCLEOTIDE SEQUENCE [LARGE SCALE GENOMIC DNA]</scope>
    <source>
        <strain evidence="3">NBSH44</strain>
    </source>
</reference>
<evidence type="ECO:0000313" key="3">
    <source>
        <dbReference type="Proteomes" id="UP000515307"/>
    </source>
</evidence>
<gene>
    <name evidence="2" type="ORF">F0344_11690</name>
</gene>
<dbReference type="GO" id="GO:0004519">
    <property type="term" value="F:endonuclease activity"/>
    <property type="evidence" value="ECO:0007669"/>
    <property type="project" value="UniProtKB-KW"/>
</dbReference>
<evidence type="ECO:0000259" key="1">
    <source>
        <dbReference type="Pfam" id="PF05685"/>
    </source>
</evidence>
<dbReference type="InterPro" id="IPR012296">
    <property type="entry name" value="Nuclease_put_TT1808"/>
</dbReference>
<keyword evidence="2" id="KW-0255">Endonuclease</keyword>
<name>A0A7G7BIL4_9ACTN</name>
<dbReference type="Pfam" id="PF05685">
    <property type="entry name" value="Uma2"/>
    <property type="match status" value="1"/>
</dbReference>
<evidence type="ECO:0000313" key="2">
    <source>
        <dbReference type="EMBL" id="QNE75179.1"/>
    </source>
</evidence>
<dbReference type="SUPFAM" id="SSF52980">
    <property type="entry name" value="Restriction endonuclease-like"/>
    <property type="match status" value="1"/>
</dbReference>